<dbReference type="GO" id="GO:0000724">
    <property type="term" value="P:double-strand break repair via homologous recombination"/>
    <property type="evidence" value="ECO:0007669"/>
    <property type="project" value="TreeGrafter"/>
</dbReference>
<dbReference type="InterPro" id="IPR030559">
    <property type="entry name" value="PolZ_Rev3"/>
</dbReference>
<feature type="compositionally biased region" description="Basic residues" evidence="1">
    <location>
        <begin position="194"/>
        <end position="213"/>
    </location>
</feature>
<evidence type="ECO:0000256" key="1">
    <source>
        <dbReference type="SAM" id="MobiDB-lite"/>
    </source>
</evidence>
<evidence type="ECO:0000313" key="3">
    <source>
        <dbReference type="Proteomes" id="UP000694560"/>
    </source>
</evidence>
<evidence type="ECO:0000313" key="2">
    <source>
        <dbReference type="Ensembl" id="ENSMCSP00000003733.1"/>
    </source>
</evidence>
<feature type="compositionally biased region" description="Low complexity" evidence="1">
    <location>
        <begin position="474"/>
        <end position="490"/>
    </location>
</feature>
<sequence>MKEIKNLQIRYLPPTGKLNETCDSLNTAKMDQLHTTNYLHCKDNNQQQIFCLPEASKHPDPCSSILKPSEENPGPLQLPKNCFVTSLKSPVKQLNCDQNQRGFILDMSHFKPETAKQRLLSETTTQPKPISQYKNRSIVAPSAFGEGQSGLAVLKELLQKRQQKAQNASVAKEPLPDKTQLNKGIPCPLEQNKAIKRSRSVTSSRKSRTPRSTKPKERTAKLSKKESSSQPITSRIDHSVSDDSPIFFSDPGLESCYSLEDSLSPDHNYNFDINTIGQSGFCSFYSASQFVPADQNLPQKFLSDAVQDLGSGQMAENDFLCHNDQKSEEEKQYSSSTNKWMRTGSLSPELFEKTSLDNNENHCHSQWRKNVHSTSRSSFIDTSCTQETEICLNEKFKLNRNTVNKERFLNLSQPTCSDWIQSHIRKETTFDHCQPLDSVNTSFTSLLSSPDGELMDAASEDLELHVSRNNEALTPTPDSSPRSTSSPSQSKNGSFTPRTAHVLKPLMSPPSREEIMATLLDHDLAETVYQEPFCSNPSDAPEKPRYCRISVYV</sequence>
<name>A0A8C5TAZ1_9PASS</name>
<feature type="compositionally biased region" description="Basic and acidic residues" evidence="1">
    <location>
        <begin position="214"/>
        <end position="227"/>
    </location>
</feature>
<dbReference type="OrthoDB" id="2414538at2759"/>
<reference evidence="2" key="1">
    <citation type="submission" date="2025-08" db="UniProtKB">
        <authorList>
            <consortium name="Ensembl"/>
        </authorList>
    </citation>
    <scope>IDENTIFICATION</scope>
</reference>
<dbReference type="AlphaFoldDB" id="A0A8C5TAZ1"/>
<dbReference type="GO" id="GO:0003887">
    <property type="term" value="F:DNA-directed DNA polymerase activity"/>
    <property type="evidence" value="ECO:0007669"/>
    <property type="project" value="TreeGrafter"/>
</dbReference>
<dbReference type="Ensembl" id="ENSMCST00000003813.1">
    <property type="protein sequence ID" value="ENSMCSP00000003733.1"/>
    <property type="gene ID" value="ENSMCSG00000002651.1"/>
</dbReference>
<feature type="region of interest" description="Disordered" evidence="1">
    <location>
        <begin position="165"/>
        <end position="244"/>
    </location>
</feature>
<keyword evidence="3" id="KW-1185">Reference proteome</keyword>
<dbReference type="GO" id="GO:0005634">
    <property type="term" value="C:nucleus"/>
    <property type="evidence" value="ECO:0007669"/>
    <property type="project" value="TreeGrafter"/>
</dbReference>
<dbReference type="CDD" id="cd22287">
    <property type="entry name" value="REV3L_RBD"/>
    <property type="match status" value="1"/>
</dbReference>
<organism evidence="2 3">
    <name type="scientific">Malurus cyaneus samueli</name>
    <dbReference type="NCBI Taxonomy" id="2593467"/>
    <lineage>
        <taxon>Eukaryota</taxon>
        <taxon>Metazoa</taxon>
        <taxon>Chordata</taxon>
        <taxon>Craniata</taxon>
        <taxon>Vertebrata</taxon>
        <taxon>Euteleostomi</taxon>
        <taxon>Archelosauria</taxon>
        <taxon>Archosauria</taxon>
        <taxon>Dinosauria</taxon>
        <taxon>Saurischia</taxon>
        <taxon>Theropoda</taxon>
        <taxon>Coelurosauria</taxon>
        <taxon>Aves</taxon>
        <taxon>Neognathae</taxon>
        <taxon>Neoaves</taxon>
        <taxon>Telluraves</taxon>
        <taxon>Australaves</taxon>
        <taxon>Passeriformes</taxon>
        <taxon>Meliphagoidea</taxon>
        <taxon>Maluridae</taxon>
        <taxon>Malurus</taxon>
    </lineage>
</organism>
<dbReference type="GO" id="GO:0016035">
    <property type="term" value="C:zeta DNA polymerase complex"/>
    <property type="evidence" value="ECO:0007669"/>
    <property type="project" value="InterPro"/>
</dbReference>
<reference evidence="2" key="2">
    <citation type="submission" date="2025-09" db="UniProtKB">
        <authorList>
            <consortium name="Ensembl"/>
        </authorList>
    </citation>
    <scope>IDENTIFICATION</scope>
</reference>
<dbReference type="Proteomes" id="UP000694560">
    <property type="component" value="Unplaced"/>
</dbReference>
<feature type="region of interest" description="Disordered" evidence="1">
    <location>
        <begin position="471"/>
        <end position="509"/>
    </location>
</feature>
<dbReference type="GO" id="GO:0042276">
    <property type="term" value="P:error-prone translesion synthesis"/>
    <property type="evidence" value="ECO:0007669"/>
    <property type="project" value="TreeGrafter"/>
</dbReference>
<accession>A0A8C5TAZ1</accession>
<dbReference type="PANTHER" id="PTHR45812">
    <property type="entry name" value="DNA POLYMERASE ZETA CATALYTIC SUBUNIT"/>
    <property type="match status" value="1"/>
</dbReference>
<dbReference type="PANTHER" id="PTHR45812:SF1">
    <property type="entry name" value="DNA POLYMERASE ZETA CATALYTIC SUBUNIT"/>
    <property type="match status" value="1"/>
</dbReference>
<proteinExistence type="predicted"/>
<protein>
    <submittedName>
        <fullName evidence="2">Uncharacterized protein</fullName>
    </submittedName>
</protein>